<dbReference type="EMBL" id="JAGIKZ010000027">
    <property type="protein sequence ID" value="MBP2242814.1"/>
    <property type="molecule type" value="Genomic_DNA"/>
</dbReference>
<evidence type="ECO:0000313" key="1">
    <source>
        <dbReference type="EMBL" id="MBP2242814.1"/>
    </source>
</evidence>
<evidence type="ECO:0000313" key="2">
    <source>
        <dbReference type="Proteomes" id="UP001519293"/>
    </source>
</evidence>
<dbReference type="Proteomes" id="UP001519293">
    <property type="component" value="Unassembled WGS sequence"/>
</dbReference>
<name>A0ABS4RIS8_9BACI</name>
<organism evidence="1 2">
    <name type="scientific">Cytobacillus eiseniae</name>
    <dbReference type="NCBI Taxonomy" id="762947"/>
    <lineage>
        <taxon>Bacteria</taxon>
        <taxon>Bacillati</taxon>
        <taxon>Bacillota</taxon>
        <taxon>Bacilli</taxon>
        <taxon>Bacillales</taxon>
        <taxon>Bacillaceae</taxon>
        <taxon>Cytobacillus</taxon>
    </lineage>
</organism>
<gene>
    <name evidence="1" type="ORF">J2Z40_003395</name>
</gene>
<comment type="caution">
    <text evidence="1">The sequence shown here is derived from an EMBL/GenBank/DDBJ whole genome shotgun (WGS) entry which is preliminary data.</text>
</comment>
<reference evidence="1 2" key="1">
    <citation type="submission" date="2021-03" db="EMBL/GenBank/DDBJ databases">
        <title>Genomic Encyclopedia of Type Strains, Phase IV (KMG-IV): sequencing the most valuable type-strain genomes for metagenomic binning, comparative biology and taxonomic classification.</title>
        <authorList>
            <person name="Goeker M."/>
        </authorList>
    </citation>
    <scope>NUCLEOTIDE SEQUENCE [LARGE SCALE GENOMIC DNA]</scope>
    <source>
        <strain evidence="1 2">DSM 26675</strain>
    </source>
</reference>
<accession>A0ABS4RIS8</accession>
<evidence type="ECO:0008006" key="3">
    <source>
        <dbReference type="Google" id="ProtNLM"/>
    </source>
</evidence>
<protein>
    <recommendedName>
        <fullName evidence="3">Transposase</fullName>
    </recommendedName>
</protein>
<keyword evidence="2" id="KW-1185">Reference proteome</keyword>
<proteinExistence type="predicted"/>
<sequence length="36" mass="4363">MNKRKISAYFRQKKLHSAFNRKISAYITFAHYSIKD</sequence>